<keyword evidence="3 6" id="KW-1133">Transmembrane helix</keyword>
<sequence>MSSQTNGFAQGTVLKVAYSMLGLTSSVIVVRVVLNILRPRKITASDCFVGCAFAFYVTMCALYVSVSPHMQRVYAVKNGTAVSYKGLEQDRITMAKMVFASFCMFWTILWSIKFSLLLLYRRLLVGIPRRYTVIWWGIAIICPLTHVGNYTFYFRSCGTLSGFWKGGCVSFTPQKPTCRTDSHYYSFAADTSTNLMIMALPIRLTWDLQMPQSKKMGILMLFATGLVCILFACLRVTQVAINAAKPEADGQPLDPTWLAIWGMVECSIAIIIGCCPAFAILVNAFRNKVFHDSRGYRKQTASNGGKQRGSNNELVTVGRLGTRERNQKLGLETCDLHWADVHSSQEELKASHQGILVSTAVTQQQEDF</sequence>
<feature type="transmembrane region" description="Helical" evidence="6">
    <location>
        <begin position="257"/>
        <end position="285"/>
    </location>
</feature>
<protein>
    <recommendedName>
        <fullName evidence="7">Rhodopsin domain-containing protein</fullName>
    </recommendedName>
</protein>
<feature type="transmembrane region" description="Helical" evidence="6">
    <location>
        <begin position="97"/>
        <end position="120"/>
    </location>
</feature>
<evidence type="ECO:0000256" key="3">
    <source>
        <dbReference type="ARBA" id="ARBA00022989"/>
    </source>
</evidence>
<evidence type="ECO:0000256" key="6">
    <source>
        <dbReference type="SAM" id="Phobius"/>
    </source>
</evidence>
<dbReference type="OrthoDB" id="2988756at2759"/>
<comment type="subcellular location">
    <subcellularLocation>
        <location evidence="1">Membrane</location>
        <topology evidence="1">Multi-pass membrane protein</topology>
    </subcellularLocation>
</comment>
<evidence type="ECO:0000313" key="9">
    <source>
        <dbReference type="Proteomes" id="UP000799423"/>
    </source>
</evidence>
<feature type="transmembrane region" description="Helical" evidence="6">
    <location>
        <begin position="46"/>
        <end position="66"/>
    </location>
</feature>
<dbReference type="AlphaFoldDB" id="A0A6A7AR08"/>
<reference evidence="8" key="1">
    <citation type="submission" date="2020-01" db="EMBL/GenBank/DDBJ databases">
        <authorList>
            <consortium name="DOE Joint Genome Institute"/>
            <person name="Haridas S."/>
            <person name="Albert R."/>
            <person name="Binder M."/>
            <person name="Bloem J."/>
            <person name="Labutti K."/>
            <person name="Salamov A."/>
            <person name="Andreopoulos B."/>
            <person name="Baker S.E."/>
            <person name="Barry K."/>
            <person name="Bills G."/>
            <person name="Bluhm B.H."/>
            <person name="Cannon C."/>
            <person name="Castanera R."/>
            <person name="Culley D.E."/>
            <person name="Daum C."/>
            <person name="Ezra D."/>
            <person name="Gonzalez J.B."/>
            <person name="Henrissat B."/>
            <person name="Kuo A."/>
            <person name="Liang C."/>
            <person name="Lipzen A."/>
            <person name="Lutzoni F."/>
            <person name="Magnuson J."/>
            <person name="Mondo S."/>
            <person name="Nolan M."/>
            <person name="Ohm R."/>
            <person name="Pangilinan J."/>
            <person name="Park H.-J."/>
            <person name="Ramirez L."/>
            <person name="Alfaro M."/>
            <person name="Sun H."/>
            <person name="Tritt A."/>
            <person name="Yoshinaga Y."/>
            <person name="Zwiers L.-H."/>
            <person name="Turgeon B.G."/>
            <person name="Goodwin S.B."/>
            <person name="Spatafora J.W."/>
            <person name="Crous P.W."/>
            <person name="Grigoriev I.V."/>
        </authorList>
    </citation>
    <scope>NUCLEOTIDE SEQUENCE</scope>
    <source>
        <strain evidence="8">IPT5</strain>
    </source>
</reference>
<feature type="transmembrane region" description="Helical" evidence="6">
    <location>
        <begin position="132"/>
        <end position="153"/>
    </location>
</feature>
<gene>
    <name evidence="8" type="ORF">T440DRAFT_547000</name>
</gene>
<comment type="similarity">
    <text evidence="5">Belongs to the SAT4 family.</text>
</comment>
<evidence type="ECO:0000259" key="7">
    <source>
        <dbReference type="Pfam" id="PF20684"/>
    </source>
</evidence>
<dbReference type="InterPro" id="IPR049326">
    <property type="entry name" value="Rhodopsin_dom_fungi"/>
</dbReference>
<dbReference type="PANTHER" id="PTHR33048">
    <property type="entry name" value="PTH11-LIKE INTEGRAL MEMBRANE PROTEIN (AFU_ORTHOLOGUE AFUA_5G11245)"/>
    <property type="match status" value="1"/>
</dbReference>
<keyword evidence="2 6" id="KW-0812">Transmembrane</keyword>
<dbReference type="Pfam" id="PF20684">
    <property type="entry name" value="Fung_rhodopsin"/>
    <property type="match status" value="1"/>
</dbReference>
<accession>A0A6A7AR08</accession>
<feature type="domain" description="Rhodopsin" evidence="7">
    <location>
        <begin position="30"/>
        <end position="282"/>
    </location>
</feature>
<proteinExistence type="inferred from homology"/>
<organism evidence="8 9">
    <name type="scientific">Plenodomus tracheiphilus IPT5</name>
    <dbReference type="NCBI Taxonomy" id="1408161"/>
    <lineage>
        <taxon>Eukaryota</taxon>
        <taxon>Fungi</taxon>
        <taxon>Dikarya</taxon>
        <taxon>Ascomycota</taxon>
        <taxon>Pezizomycotina</taxon>
        <taxon>Dothideomycetes</taxon>
        <taxon>Pleosporomycetidae</taxon>
        <taxon>Pleosporales</taxon>
        <taxon>Pleosporineae</taxon>
        <taxon>Leptosphaeriaceae</taxon>
        <taxon>Plenodomus</taxon>
    </lineage>
</organism>
<feature type="transmembrane region" description="Helical" evidence="6">
    <location>
        <begin position="218"/>
        <end position="237"/>
    </location>
</feature>
<evidence type="ECO:0000256" key="5">
    <source>
        <dbReference type="ARBA" id="ARBA00038359"/>
    </source>
</evidence>
<evidence type="ECO:0000256" key="1">
    <source>
        <dbReference type="ARBA" id="ARBA00004141"/>
    </source>
</evidence>
<dbReference type="PANTHER" id="PTHR33048:SF146">
    <property type="entry name" value="INTEGRAL MEMBRANE PROTEIN"/>
    <property type="match status" value="1"/>
</dbReference>
<feature type="transmembrane region" description="Helical" evidence="6">
    <location>
        <begin position="184"/>
        <end position="206"/>
    </location>
</feature>
<feature type="transmembrane region" description="Helical" evidence="6">
    <location>
        <begin position="16"/>
        <end position="34"/>
    </location>
</feature>
<dbReference type="InterPro" id="IPR052337">
    <property type="entry name" value="SAT4-like"/>
</dbReference>
<dbReference type="EMBL" id="MU006363">
    <property type="protein sequence ID" value="KAF2844787.1"/>
    <property type="molecule type" value="Genomic_DNA"/>
</dbReference>
<evidence type="ECO:0000256" key="2">
    <source>
        <dbReference type="ARBA" id="ARBA00022692"/>
    </source>
</evidence>
<dbReference type="GO" id="GO:0016020">
    <property type="term" value="C:membrane"/>
    <property type="evidence" value="ECO:0007669"/>
    <property type="project" value="UniProtKB-SubCell"/>
</dbReference>
<keyword evidence="9" id="KW-1185">Reference proteome</keyword>
<evidence type="ECO:0000313" key="8">
    <source>
        <dbReference type="EMBL" id="KAF2844787.1"/>
    </source>
</evidence>
<dbReference type="Proteomes" id="UP000799423">
    <property type="component" value="Unassembled WGS sequence"/>
</dbReference>
<evidence type="ECO:0000256" key="4">
    <source>
        <dbReference type="ARBA" id="ARBA00023136"/>
    </source>
</evidence>
<name>A0A6A7AR08_9PLEO</name>
<keyword evidence="4 6" id="KW-0472">Membrane</keyword>